<keyword evidence="5" id="KW-0413">Isomerase</keyword>
<comment type="catalytic activity">
    <reaction evidence="1">
        <text>aldehydo-D-ribose 5-phosphate = D-ribulose 5-phosphate</text>
        <dbReference type="Rhea" id="RHEA:14657"/>
        <dbReference type="ChEBI" id="CHEBI:58121"/>
        <dbReference type="ChEBI" id="CHEBI:58273"/>
        <dbReference type="EC" id="5.3.1.6"/>
    </reaction>
</comment>
<sequence length="315" mass="34798">MWRQSSTVASEMYAKQHCHQRPFVVITKLKHSKLQRHHLRLHCSPDEPLQQDYRKTAEIIVDIFLKDKRLVGIGNGPLTEQLIECIAEKRKLQPMEGLRFVPATDTASVEAAVHGLPVAELEQVQQVDLTFLEIDQLDRDSLACLIGQNPASTLPVQPPVPRMQQLASQSQQLVALASDPSKVVQRLSGDVPVFISAGEQPDDWEATAEEIDDRFVGDAQIWRRPSSGIAHPRGGDDPYLSSNNEHILDIKFEGTLRLDGEDSCSYEAIAEAIEEIPGVVAHGLVLEDNVIAVVHTPEGAQILRKSVPAEVLADS</sequence>
<dbReference type="PANTHER" id="PTHR43748">
    <property type="entry name" value="RIBOSE-5-PHOSPHATE ISOMERASE 3, CHLOROPLASTIC-RELATED"/>
    <property type="match status" value="1"/>
</dbReference>
<accession>A0AAV1HRE0</accession>
<evidence type="ECO:0000313" key="7">
    <source>
        <dbReference type="Proteomes" id="UP001314263"/>
    </source>
</evidence>
<evidence type="ECO:0000313" key="6">
    <source>
        <dbReference type="EMBL" id="CAK0736860.1"/>
    </source>
</evidence>
<dbReference type="AlphaFoldDB" id="A0AAV1HRE0"/>
<comment type="similarity">
    <text evidence="3">Belongs to the ribose 5-phosphate isomerase family.</text>
</comment>
<comment type="caution">
    <text evidence="6">The sequence shown here is derived from an EMBL/GenBank/DDBJ whole genome shotgun (WGS) entry which is preliminary data.</text>
</comment>
<dbReference type="Gene3D" id="3.30.70.260">
    <property type="match status" value="1"/>
</dbReference>
<reference evidence="6 7" key="1">
    <citation type="submission" date="2023-10" db="EMBL/GenBank/DDBJ databases">
        <authorList>
            <person name="Maclean D."/>
            <person name="Macfadyen A."/>
        </authorList>
    </citation>
    <scope>NUCLEOTIDE SEQUENCE [LARGE SCALE GENOMIC DNA]</scope>
</reference>
<dbReference type="InterPro" id="IPR050262">
    <property type="entry name" value="Ribose-5P_isomerase"/>
</dbReference>
<organism evidence="6 7">
    <name type="scientific">Coccomyxa viridis</name>
    <dbReference type="NCBI Taxonomy" id="1274662"/>
    <lineage>
        <taxon>Eukaryota</taxon>
        <taxon>Viridiplantae</taxon>
        <taxon>Chlorophyta</taxon>
        <taxon>core chlorophytes</taxon>
        <taxon>Trebouxiophyceae</taxon>
        <taxon>Trebouxiophyceae incertae sedis</taxon>
        <taxon>Coccomyxaceae</taxon>
        <taxon>Coccomyxa</taxon>
    </lineage>
</organism>
<dbReference type="EMBL" id="CAUYUE010000001">
    <property type="protein sequence ID" value="CAK0736860.1"/>
    <property type="molecule type" value="Genomic_DNA"/>
</dbReference>
<dbReference type="InterPro" id="IPR037171">
    <property type="entry name" value="NagB/RpiA_transferase-like"/>
</dbReference>
<evidence type="ECO:0000256" key="5">
    <source>
        <dbReference type="ARBA" id="ARBA00023235"/>
    </source>
</evidence>
<gene>
    <name evidence="6" type="ORF">CVIRNUC_000815</name>
</gene>
<dbReference type="SUPFAM" id="SSF100950">
    <property type="entry name" value="NagB/RpiA/CoA transferase-like"/>
    <property type="match status" value="1"/>
</dbReference>
<dbReference type="InterPro" id="IPR004788">
    <property type="entry name" value="Ribose5P_isomerase_type_A"/>
</dbReference>
<dbReference type="Proteomes" id="UP001314263">
    <property type="component" value="Unassembled WGS sequence"/>
</dbReference>
<protein>
    <recommendedName>
        <fullName evidence="4">ribose-5-phosphate isomerase</fullName>
        <ecNumber evidence="4">5.3.1.6</ecNumber>
    </recommendedName>
</protein>
<comment type="pathway">
    <text evidence="2">Carbohydrate degradation; pentose phosphate pathway; D-ribose 5-phosphate from D-ribulose 5-phosphate (non-oxidative stage): step 1/1.</text>
</comment>
<proteinExistence type="inferred from homology"/>
<dbReference type="SUPFAM" id="SSF75445">
    <property type="entry name" value="D-ribose-5-phosphate isomerase (RpiA), lid domain"/>
    <property type="match status" value="1"/>
</dbReference>
<evidence type="ECO:0000256" key="1">
    <source>
        <dbReference type="ARBA" id="ARBA00001713"/>
    </source>
</evidence>
<keyword evidence="7" id="KW-1185">Reference proteome</keyword>
<dbReference type="Gene3D" id="3.40.50.1360">
    <property type="match status" value="1"/>
</dbReference>
<dbReference type="PANTHER" id="PTHR43748:SF1">
    <property type="entry name" value="RIBOSE-5-PHOSPHATE ISOMERASE 4, CHLOROPLASTIC-RELATED"/>
    <property type="match status" value="1"/>
</dbReference>
<dbReference type="GO" id="GO:0004751">
    <property type="term" value="F:ribose-5-phosphate isomerase activity"/>
    <property type="evidence" value="ECO:0007669"/>
    <property type="project" value="UniProtKB-EC"/>
</dbReference>
<evidence type="ECO:0000256" key="3">
    <source>
        <dbReference type="ARBA" id="ARBA00008088"/>
    </source>
</evidence>
<dbReference type="Pfam" id="PF06026">
    <property type="entry name" value="Rib_5-P_isom_A"/>
    <property type="match status" value="1"/>
</dbReference>
<dbReference type="EC" id="5.3.1.6" evidence="4"/>
<evidence type="ECO:0000256" key="2">
    <source>
        <dbReference type="ARBA" id="ARBA00004988"/>
    </source>
</evidence>
<dbReference type="GO" id="GO:0009052">
    <property type="term" value="P:pentose-phosphate shunt, non-oxidative branch"/>
    <property type="evidence" value="ECO:0007669"/>
    <property type="project" value="InterPro"/>
</dbReference>
<name>A0AAV1HRE0_9CHLO</name>
<evidence type="ECO:0000256" key="4">
    <source>
        <dbReference type="ARBA" id="ARBA00011959"/>
    </source>
</evidence>